<comment type="subcellular location">
    <subcellularLocation>
        <location evidence="2">Cytoplasm</location>
    </subcellularLocation>
    <text evidence="2">Binds to ribosomes.</text>
</comment>
<dbReference type="GO" id="GO:0005525">
    <property type="term" value="F:GTP binding"/>
    <property type="evidence" value="ECO:0007669"/>
    <property type="project" value="UniProtKB-UniRule"/>
</dbReference>
<dbReference type="STRING" id="48467.SAMN02745166_03114"/>
<dbReference type="NCBIfam" id="TIGR00231">
    <property type="entry name" value="small_GTP"/>
    <property type="match status" value="1"/>
</dbReference>
<dbReference type="GO" id="GO:0019843">
    <property type="term" value="F:rRNA binding"/>
    <property type="evidence" value="ECO:0007669"/>
    <property type="project" value="UniProtKB-KW"/>
</dbReference>
<dbReference type="SUPFAM" id="SSF50447">
    <property type="entry name" value="Translation proteins"/>
    <property type="match status" value="1"/>
</dbReference>
<dbReference type="PANTHER" id="PTHR42908">
    <property type="entry name" value="TRANSLATION ELONGATION FACTOR-RELATED"/>
    <property type="match status" value="1"/>
</dbReference>
<dbReference type="RefSeq" id="WP_078814310.1">
    <property type="nucleotide sequence ID" value="NZ_FUYE01000010.1"/>
</dbReference>
<evidence type="ECO:0000259" key="3">
    <source>
        <dbReference type="PROSITE" id="PS51722"/>
    </source>
</evidence>
<keyword evidence="2" id="KW-0694">RNA-binding</keyword>
<dbReference type="SMART" id="SM00838">
    <property type="entry name" value="EFG_C"/>
    <property type="match status" value="1"/>
</dbReference>
<dbReference type="Pfam" id="PF03144">
    <property type="entry name" value="GTP_EFTU_D2"/>
    <property type="match status" value="1"/>
</dbReference>
<keyword evidence="2" id="KW-0963">Cytoplasm</keyword>
<dbReference type="FunFam" id="3.30.70.870:FF:000003">
    <property type="entry name" value="GTP-binding protein TypA"/>
    <property type="match status" value="1"/>
</dbReference>
<comment type="subunit">
    <text evidence="2">Monomer.</text>
</comment>
<dbReference type="PRINTS" id="PR00315">
    <property type="entry name" value="ELONGATNFCT"/>
</dbReference>
<dbReference type="Proteomes" id="UP000190774">
    <property type="component" value="Unassembled WGS sequence"/>
</dbReference>
<dbReference type="FunFam" id="3.40.50.300:FF:000055">
    <property type="entry name" value="GTP-binding protein TypA"/>
    <property type="match status" value="1"/>
</dbReference>
<comment type="function">
    <text evidence="2">A 50S ribosomal subunit assembly protein with GTPase activity, required for 50S subunit assembly at low temperatures, may also play a role in translation. Binds GTP and analogs. Binds the 70S ribosome between the 30S and 50S subunits, in a similar position as ribosome-bound EF-G; it contacts a number of ribosomal proteins, both rRNAs and the A-site tRNA.</text>
</comment>
<dbReference type="AlphaFoldDB" id="A0A1T4YEW2"/>
<gene>
    <name evidence="2" type="primary">bipA</name>
    <name evidence="4" type="ORF">SAMN02745166_03114</name>
</gene>
<evidence type="ECO:0000256" key="1">
    <source>
        <dbReference type="ARBA" id="ARBA00023134"/>
    </source>
</evidence>
<dbReference type="GO" id="GO:0000027">
    <property type="term" value="P:ribosomal large subunit assembly"/>
    <property type="evidence" value="ECO:0007669"/>
    <property type="project" value="UniProtKB-UniRule"/>
</dbReference>
<organism evidence="4 5">
    <name type="scientific">Prosthecobacter debontii</name>
    <dbReference type="NCBI Taxonomy" id="48467"/>
    <lineage>
        <taxon>Bacteria</taxon>
        <taxon>Pseudomonadati</taxon>
        <taxon>Verrucomicrobiota</taxon>
        <taxon>Verrucomicrobiia</taxon>
        <taxon>Verrucomicrobiales</taxon>
        <taxon>Verrucomicrobiaceae</taxon>
        <taxon>Prosthecobacter</taxon>
    </lineage>
</organism>
<dbReference type="EC" id="3.6.5.-" evidence="2"/>
<dbReference type="InterPro" id="IPR009000">
    <property type="entry name" value="Transl_B-barrel_sf"/>
</dbReference>
<comment type="catalytic activity">
    <reaction evidence="2">
        <text>GTP + H2O = GDP + phosphate + H(+)</text>
        <dbReference type="Rhea" id="RHEA:19669"/>
        <dbReference type="ChEBI" id="CHEBI:15377"/>
        <dbReference type="ChEBI" id="CHEBI:15378"/>
        <dbReference type="ChEBI" id="CHEBI:37565"/>
        <dbReference type="ChEBI" id="CHEBI:43474"/>
        <dbReference type="ChEBI" id="CHEBI:58189"/>
    </reaction>
</comment>
<name>A0A1T4YEW2_9BACT</name>
<dbReference type="PROSITE" id="PS51722">
    <property type="entry name" value="G_TR_2"/>
    <property type="match status" value="1"/>
</dbReference>
<dbReference type="Gene3D" id="3.30.70.870">
    <property type="entry name" value="Elongation Factor G (Translational Gtpase), domain 3"/>
    <property type="match status" value="1"/>
</dbReference>
<keyword evidence="2" id="KW-0547">Nucleotide-binding</keyword>
<dbReference type="CDD" id="cd03710">
    <property type="entry name" value="BipA_TypA_C"/>
    <property type="match status" value="1"/>
</dbReference>
<dbReference type="Pfam" id="PF21018">
    <property type="entry name" value="BipA_C"/>
    <property type="match status" value="1"/>
</dbReference>
<dbReference type="GO" id="GO:0000049">
    <property type="term" value="F:tRNA binding"/>
    <property type="evidence" value="ECO:0007669"/>
    <property type="project" value="UniProtKB-KW"/>
</dbReference>
<dbReference type="InterPro" id="IPR035647">
    <property type="entry name" value="EFG_III/V"/>
</dbReference>
<comment type="similarity">
    <text evidence="2">Belongs to the TRAFAC class translation factor GTPase superfamily. Classic translation factor GTPase family. BipA subfamily.</text>
</comment>
<keyword evidence="2" id="KW-0699">rRNA-binding</keyword>
<keyword evidence="5" id="KW-1185">Reference proteome</keyword>
<feature type="domain" description="Tr-type G" evidence="3">
    <location>
        <begin position="5"/>
        <end position="200"/>
    </location>
</feature>
<proteinExistence type="inferred from homology"/>
<dbReference type="NCBIfam" id="TIGR01394">
    <property type="entry name" value="TypA_BipA"/>
    <property type="match status" value="1"/>
</dbReference>
<evidence type="ECO:0000313" key="5">
    <source>
        <dbReference type="Proteomes" id="UP000190774"/>
    </source>
</evidence>
<dbReference type="Pfam" id="PF00009">
    <property type="entry name" value="GTP_EFTU"/>
    <property type="match status" value="1"/>
</dbReference>
<comment type="caution">
    <text evidence="2">Lacks conserved residue(s) required for the propagation of feature annotation.</text>
</comment>
<dbReference type="InterPro" id="IPR035651">
    <property type="entry name" value="BipA_V"/>
</dbReference>
<dbReference type="FunFam" id="2.40.50.250:FF:000001">
    <property type="entry name" value="GTP-binding protein TypA"/>
    <property type="match status" value="1"/>
</dbReference>
<dbReference type="InterPro" id="IPR047041">
    <property type="entry name" value="BipA_GTP-bd_dom"/>
</dbReference>
<evidence type="ECO:0000313" key="4">
    <source>
        <dbReference type="EMBL" id="SKB00294.1"/>
    </source>
</evidence>
<dbReference type="SUPFAM" id="SSF52540">
    <property type="entry name" value="P-loop containing nucleoside triphosphate hydrolases"/>
    <property type="match status" value="1"/>
</dbReference>
<keyword evidence="2" id="KW-0690">Ribosome biogenesis</keyword>
<protein>
    <recommendedName>
        <fullName evidence="2">Large ribosomal subunit assembly factor BipA</fullName>
        <ecNumber evidence="2">3.6.5.-</ecNumber>
    </recommendedName>
    <alternativeName>
        <fullName evidence="2">GTP-binding protein BipA</fullName>
    </alternativeName>
</protein>
<dbReference type="InterPro" id="IPR042116">
    <property type="entry name" value="TypA/BipA_C"/>
</dbReference>
<dbReference type="InterPro" id="IPR004161">
    <property type="entry name" value="EFTu-like_2"/>
</dbReference>
<dbReference type="InterPro" id="IPR031157">
    <property type="entry name" value="G_TR_CS"/>
</dbReference>
<dbReference type="InterPro" id="IPR027417">
    <property type="entry name" value="P-loop_NTPase"/>
</dbReference>
<keyword evidence="2" id="KW-0820">tRNA-binding</keyword>
<sequence length="614" mass="67847">MTPPSKIRNIAIIAHVDHGKTTLVDSLLRASGNFRENQAIAERAMDSMDLEREKGITIKAKNTSVHWNDHIINIVDTPGHADFGGEVERVMKMVDGVMLVVDAYEGPQAQTRFVLKKAMQQGIKPIVLINKMDRPHIKPDEVHDKVLELLMELEATEEQFNAPFVYGSARASWVTDHADGEQKDMTFLLEQIVKHIPAPKAELEGSFEMLVSNIDWDNFVGRVAIGKVTRGTVKLGDRVFLLGKTPDEKPKPIKVTKVFQYTTLTTSDSVEGGAGDIVGISGFEDVDIGQTVAGAADAPALPFVAIDPPTIVMQFAVNDGPLAGREGDHVTSRKIRDRLDREQKMNVTISVSDTDTAGIFDVSARGAMQIAVLVEQMRREGFEVLVSRPMVITKRIDDVICEPFETLYVDVPDDYLGGVMKTISERKGKIEDMNAHNGRTSLQAYIPTRGLIGFEFELMNLTSGHGIHSHLFREYAPHAGYMQTRSTGTLVSTESGEATAYALDTIQERGKLFVTSGDQVYDGMIVGENPRTDDLPVNPTRSKQLTNFRAAGGDKGIQLTPPVRFGLERAIEYIAPDELVEATPKSIRLRKRTLDSAQRLRERKRMEAEIEAAG</sequence>
<dbReference type="Gene3D" id="2.40.50.250">
    <property type="entry name" value="bipa protein"/>
    <property type="match status" value="1"/>
</dbReference>
<feature type="binding site" evidence="2">
    <location>
        <begin position="17"/>
        <end position="22"/>
    </location>
    <ligand>
        <name>GTP</name>
        <dbReference type="ChEBI" id="CHEBI:37565"/>
    </ligand>
</feature>
<dbReference type="InterPro" id="IPR000795">
    <property type="entry name" value="T_Tr_GTP-bd_dom"/>
</dbReference>
<evidence type="ECO:0000256" key="2">
    <source>
        <dbReference type="HAMAP-Rule" id="MF_00849"/>
    </source>
</evidence>
<dbReference type="GO" id="GO:0003924">
    <property type="term" value="F:GTPase activity"/>
    <property type="evidence" value="ECO:0007669"/>
    <property type="project" value="UniProtKB-UniRule"/>
</dbReference>
<dbReference type="InterPro" id="IPR000640">
    <property type="entry name" value="EFG_V-like"/>
</dbReference>
<dbReference type="EMBL" id="FUYE01000010">
    <property type="protein sequence ID" value="SKB00294.1"/>
    <property type="molecule type" value="Genomic_DNA"/>
</dbReference>
<dbReference type="OrthoDB" id="9804431at2"/>
<dbReference type="InterPro" id="IPR005225">
    <property type="entry name" value="Small_GTP-bd"/>
</dbReference>
<dbReference type="InterPro" id="IPR047042">
    <property type="entry name" value="BipA_II"/>
</dbReference>
<keyword evidence="1 2" id="KW-0342">GTP-binding</keyword>
<dbReference type="FunFam" id="3.30.70.240:FF:000002">
    <property type="entry name" value="GTP-binding protein TypA"/>
    <property type="match status" value="1"/>
</dbReference>
<dbReference type="InterPro" id="IPR048876">
    <property type="entry name" value="BipA_C"/>
</dbReference>
<dbReference type="HAMAP" id="MF_00849">
    <property type="entry name" value="BipA"/>
    <property type="match status" value="1"/>
</dbReference>
<reference evidence="5" key="1">
    <citation type="submission" date="2017-02" db="EMBL/GenBank/DDBJ databases">
        <authorList>
            <person name="Varghese N."/>
            <person name="Submissions S."/>
        </authorList>
    </citation>
    <scope>NUCLEOTIDE SEQUENCE [LARGE SCALE GENOMIC DNA]</scope>
    <source>
        <strain evidence="5">ATCC 700200</strain>
    </source>
</reference>
<dbReference type="Pfam" id="PF00679">
    <property type="entry name" value="EFG_C"/>
    <property type="match status" value="1"/>
</dbReference>
<dbReference type="GO" id="GO:0005829">
    <property type="term" value="C:cytosol"/>
    <property type="evidence" value="ECO:0007669"/>
    <property type="project" value="TreeGrafter"/>
</dbReference>
<dbReference type="Gene3D" id="2.40.30.10">
    <property type="entry name" value="Translation factors"/>
    <property type="match status" value="1"/>
</dbReference>
<dbReference type="CDD" id="cd03691">
    <property type="entry name" value="BipA_TypA_II"/>
    <property type="match status" value="1"/>
</dbReference>
<accession>A0A1T4YEW2</accession>
<dbReference type="Gene3D" id="3.30.70.240">
    <property type="match status" value="1"/>
</dbReference>
<dbReference type="PROSITE" id="PS00301">
    <property type="entry name" value="G_TR_1"/>
    <property type="match status" value="1"/>
</dbReference>
<dbReference type="GO" id="GO:1990904">
    <property type="term" value="C:ribonucleoprotein complex"/>
    <property type="evidence" value="ECO:0007669"/>
    <property type="project" value="TreeGrafter"/>
</dbReference>
<dbReference type="Gene3D" id="3.40.50.300">
    <property type="entry name" value="P-loop containing nucleotide triphosphate hydrolases"/>
    <property type="match status" value="1"/>
</dbReference>
<dbReference type="SUPFAM" id="SSF54980">
    <property type="entry name" value="EF-G C-terminal domain-like"/>
    <property type="match status" value="2"/>
</dbReference>
<keyword evidence="2" id="KW-0378">Hydrolase</keyword>
<dbReference type="PANTHER" id="PTHR42908:SF8">
    <property type="entry name" value="TR-TYPE G DOMAIN-CONTAINING PROTEIN"/>
    <property type="match status" value="1"/>
</dbReference>
<dbReference type="InterPro" id="IPR006298">
    <property type="entry name" value="BipA"/>
</dbReference>
<dbReference type="CDD" id="cd01891">
    <property type="entry name" value="TypA_BipA"/>
    <property type="match status" value="1"/>
</dbReference>
<dbReference type="GO" id="GO:0043022">
    <property type="term" value="F:ribosome binding"/>
    <property type="evidence" value="ECO:0007669"/>
    <property type="project" value="UniProtKB-UniRule"/>
</dbReference>